<dbReference type="InterPro" id="IPR037294">
    <property type="entry name" value="ABC_BtuC-like"/>
</dbReference>
<evidence type="ECO:0000313" key="9">
    <source>
        <dbReference type="EMBL" id="USR91035.1"/>
    </source>
</evidence>
<proteinExistence type="inferred from homology"/>
<keyword evidence="4" id="KW-1003">Cell membrane</keyword>
<keyword evidence="6 8" id="KW-1133">Transmembrane helix</keyword>
<evidence type="ECO:0000313" key="10">
    <source>
        <dbReference type="Proteomes" id="UP001056708"/>
    </source>
</evidence>
<feature type="transmembrane region" description="Helical" evidence="8">
    <location>
        <begin position="288"/>
        <end position="308"/>
    </location>
</feature>
<name>A0ABY5APA2_9CYAN</name>
<dbReference type="Gene3D" id="1.10.3470.10">
    <property type="entry name" value="ABC transporter involved in vitamin B12 uptake, BtuC"/>
    <property type="match status" value="1"/>
</dbReference>
<keyword evidence="10" id="KW-1185">Reference proteome</keyword>
<feature type="transmembrane region" description="Helical" evidence="8">
    <location>
        <begin position="247"/>
        <end position="276"/>
    </location>
</feature>
<dbReference type="RefSeq" id="WP_252663069.1">
    <property type="nucleotide sequence ID" value="NZ_CP098611.1"/>
</dbReference>
<dbReference type="CDD" id="cd06550">
    <property type="entry name" value="TM_ABC_iron-siderophores_like"/>
    <property type="match status" value="1"/>
</dbReference>
<keyword evidence="3" id="KW-0813">Transport</keyword>
<evidence type="ECO:0000256" key="7">
    <source>
        <dbReference type="ARBA" id="ARBA00023136"/>
    </source>
</evidence>
<protein>
    <submittedName>
        <fullName evidence="9">Iron ABC transporter permease</fullName>
    </submittedName>
</protein>
<feature type="transmembrane region" description="Helical" evidence="8">
    <location>
        <begin position="103"/>
        <end position="127"/>
    </location>
</feature>
<evidence type="ECO:0000256" key="8">
    <source>
        <dbReference type="SAM" id="Phobius"/>
    </source>
</evidence>
<gene>
    <name evidence="9" type="ORF">NEA10_19775</name>
</gene>
<comment type="subcellular location">
    <subcellularLocation>
        <location evidence="1">Cell membrane</location>
        <topology evidence="1">Multi-pass membrane protein</topology>
    </subcellularLocation>
</comment>
<feature type="transmembrane region" description="Helical" evidence="8">
    <location>
        <begin position="315"/>
        <end position="334"/>
    </location>
</feature>
<evidence type="ECO:0000256" key="6">
    <source>
        <dbReference type="ARBA" id="ARBA00022989"/>
    </source>
</evidence>
<keyword evidence="5 8" id="KW-0812">Transmembrane</keyword>
<evidence type="ECO:0000256" key="3">
    <source>
        <dbReference type="ARBA" id="ARBA00022448"/>
    </source>
</evidence>
<dbReference type="Pfam" id="PF01032">
    <property type="entry name" value="FecCD"/>
    <property type="match status" value="1"/>
</dbReference>
<evidence type="ECO:0000256" key="5">
    <source>
        <dbReference type="ARBA" id="ARBA00022692"/>
    </source>
</evidence>
<sequence>MTSPLSYPAQSPQIHYSRVFLVTLALLGLLVGAIALSLVKGTVSLTPSELTDALLRRGGLTQQIIIWELRLPRIVAAALVGSSLGLAGGLMQGLLRNSLATPYLLGVSAGAGLVAASLIVLGVSAVYIPAGAWFGAIGAALLVYGLAWSGGQIAIDRLILGGVALNSLLGALQTTLIVLSDDSQIQQAFNWLVGSLNGRGWSEVNAAAPYLLLALLAGCLSGRLLNLLNLGDDMAVGLGLSLGRSRLLIGATATLLAAGAASIGGLIGFVGLIVPHGVRLLVGSDHRLSLPLSALGGAIVLILADWFARLGAIELPVGAVMALMGSPVFLLLLYRRRVLN</sequence>
<feature type="transmembrane region" description="Helical" evidence="8">
    <location>
        <begin position="20"/>
        <end position="39"/>
    </location>
</feature>
<feature type="transmembrane region" description="Helical" evidence="8">
    <location>
        <begin position="158"/>
        <end position="179"/>
    </location>
</feature>
<dbReference type="Proteomes" id="UP001056708">
    <property type="component" value="Chromosome"/>
</dbReference>
<dbReference type="SUPFAM" id="SSF81345">
    <property type="entry name" value="ABC transporter involved in vitamin B12 uptake, BtuC"/>
    <property type="match status" value="1"/>
</dbReference>
<dbReference type="InterPro" id="IPR000522">
    <property type="entry name" value="ABC_transptr_permease_BtuC"/>
</dbReference>
<feature type="transmembrane region" description="Helical" evidence="8">
    <location>
        <begin position="74"/>
        <end position="91"/>
    </location>
</feature>
<dbReference type="EMBL" id="CP098611">
    <property type="protein sequence ID" value="USR91035.1"/>
    <property type="molecule type" value="Genomic_DNA"/>
</dbReference>
<evidence type="ECO:0000256" key="2">
    <source>
        <dbReference type="ARBA" id="ARBA00007935"/>
    </source>
</evidence>
<dbReference type="PANTHER" id="PTHR30472">
    <property type="entry name" value="FERRIC ENTEROBACTIN TRANSPORT SYSTEM PERMEASE PROTEIN"/>
    <property type="match status" value="1"/>
</dbReference>
<accession>A0ABY5APA2</accession>
<feature type="transmembrane region" description="Helical" evidence="8">
    <location>
        <begin position="207"/>
        <end position="226"/>
    </location>
</feature>
<organism evidence="9 10">
    <name type="scientific">Phormidium yuhuli AB48</name>
    <dbReference type="NCBI Taxonomy" id="2940671"/>
    <lineage>
        <taxon>Bacteria</taxon>
        <taxon>Bacillati</taxon>
        <taxon>Cyanobacteriota</taxon>
        <taxon>Cyanophyceae</taxon>
        <taxon>Oscillatoriophycideae</taxon>
        <taxon>Oscillatoriales</taxon>
        <taxon>Oscillatoriaceae</taxon>
        <taxon>Phormidium</taxon>
        <taxon>Phormidium yuhuli</taxon>
    </lineage>
</organism>
<evidence type="ECO:0000256" key="1">
    <source>
        <dbReference type="ARBA" id="ARBA00004651"/>
    </source>
</evidence>
<reference evidence="9" key="1">
    <citation type="submission" date="2022-06" db="EMBL/GenBank/DDBJ databases">
        <title>Genome sequence of Phormidium yuhuli AB48 isolated from an industrial photobioreactor environment.</title>
        <authorList>
            <person name="Qiu Y."/>
            <person name="Noonan A.J.C."/>
            <person name="Dofher K."/>
            <person name="Koch M."/>
            <person name="Kieft B."/>
            <person name="Lin X."/>
            <person name="Ziels R.M."/>
            <person name="Hallam S.J."/>
        </authorList>
    </citation>
    <scope>NUCLEOTIDE SEQUENCE</scope>
    <source>
        <strain evidence="9">AB48</strain>
    </source>
</reference>
<feature type="transmembrane region" description="Helical" evidence="8">
    <location>
        <begin position="133"/>
        <end position="151"/>
    </location>
</feature>
<keyword evidence="7 8" id="KW-0472">Membrane</keyword>
<comment type="similarity">
    <text evidence="2">Belongs to the binding-protein-dependent transport system permease family. FecCD subfamily.</text>
</comment>
<evidence type="ECO:0000256" key="4">
    <source>
        <dbReference type="ARBA" id="ARBA00022475"/>
    </source>
</evidence>
<dbReference type="PANTHER" id="PTHR30472:SF25">
    <property type="entry name" value="ABC TRANSPORTER PERMEASE PROTEIN MJ0876-RELATED"/>
    <property type="match status" value="1"/>
</dbReference>